<dbReference type="EMBL" id="WTYK01000007">
    <property type="protein sequence ID" value="MXP42409.1"/>
    <property type="molecule type" value="Genomic_DNA"/>
</dbReference>
<dbReference type="InterPro" id="IPR025110">
    <property type="entry name" value="AMP-bd_C"/>
</dbReference>
<dbReference type="GO" id="GO:0016877">
    <property type="term" value="F:ligase activity, forming carbon-sulfur bonds"/>
    <property type="evidence" value="ECO:0007669"/>
    <property type="project" value="UniProtKB-ARBA"/>
</dbReference>
<dbReference type="InterPro" id="IPR050237">
    <property type="entry name" value="ATP-dep_AMP-bd_enzyme"/>
</dbReference>
<dbReference type="AlphaFoldDB" id="A0A6I4UXC4"/>
<dbReference type="SUPFAM" id="SSF56801">
    <property type="entry name" value="Acetyl-CoA synthetase-like"/>
    <property type="match status" value="1"/>
</dbReference>
<feature type="domain" description="AMP-binding enzyme C-terminal" evidence="2">
    <location>
        <begin position="421"/>
        <end position="492"/>
    </location>
</feature>
<dbReference type="InterPro" id="IPR042099">
    <property type="entry name" value="ANL_N_sf"/>
</dbReference>
<dbReference type="InterPro" id="IPR000873">
    <property type="entry name" value="AMP-dep_synth/lig_dom"/>
</dbReference>
<evidence type="ECO:0000259" key="2">
    <source>
        <dbReference type="Pfam" id="PF13193"/>
    </source>
</evidence>
<evidence type="ECO:0000259" key="1">
    <source>
        <dbReference type="Pfam" id="PF00501"/>
    </source>
</evidence>
<dbReference type="Proteomes" id="UP000469159">
    <property type="component" value="Unassembled WGS sequence"/>
</dbReference>
<protein>
    <submittedName>
        <fullName evidence="3">Acyl-CoA ligase (AMP-forming), exosortase A system-associated</fullName>
    </submittedName>
</protein>
<dbReference type="PANTHER" id="PTHR43767:SF10">
    <property type="entry name" value="SURFACTIN SYNTHASE SUBUNIT 1"/>
    <property type="match status" value="1"/>
</dbReference>
<keyword evidence="4" id="KW-1185">Reference proteome</keyword>
<comment type="caution">
    <text evidence="3">The sequence shown here is derived from an EMBL/GenBank/DDBJ whole genome shotgun (WGS) entry which is preliminary data.</text>
</comment>
<dbReference type="Gene3D" id="3.40.50.12780">
    <property type="entry name" value="N-terminal domain of ligase-like"/>
    <property type="match status" value="1"/>
</dbReference>
<organism evidence="3 4">
    <name type="scientific">Croceibacterium soli</name>
    <dbReference type="NCBI Taxonomy" id="1739690"/>
    <lineage>
        <taxon>Bacteria</taxon>
        <taxon>Pseudomonadati</taxon>
        <taxon>Pseudomonadota</taxon>
        <taxon>Alphaproteobacteria</taxon>
        <taxon>Sphingomonadales</taxon>
        <taxon>Erythrobacteraceae</taxon>
        <taxon>Croceibacterium</taxon>
    </lineage>
</organism>
<dbReference type="RefSeq" id="WP_160747269.1">
    <property type="nucleotide sequence ID" value="NZ_WTYK01000007.1"/>
</dbReference>
<reference evidence="3 4" key="1">
    <citation type="submission" date="2019-12" db="EMBL/GenBank/DDBJ databases">
        <title>Genomic-based taxomic classification of the family Erythrobacteraceae.</title>
        <authorList>
            <person name="Xu L."/>
        </authorList>
    </citation>
    <scope>NUCLEOTIDE SEQUENCE [LARGE SCALE GENOMIC DNA]</scope>
    <source>
        <strain evidence="3 4">MCCC 1K02066</strain>
    </source>
</reference>
<sequence length="504" mass="53928">MPISPDPVPRPLDHLAECGRDADPALVLREAVLSYRDLRSRIAKLASWLAAKAPVKGARVASWAAKGELTCLLPLAAARAGLVHVPINPLLKRAQVAHILADSSASLLLGTEARLATLKDGDVPGDCSVIPEDAAVADAHAHGGELAPSAADVDGLAALLYTSGSTGRPKGVMLSHANMWLGAVSVAHYLGLASDDVTLAVLPLSFDYGQNQLFSTWYAGGSVVPLDYLTPRDVTKACSRHRVTTLAAVPPLWVQLVEQEWPRDALTAMRRLTNSGGALSAELVRNLRGKFPDARLFPMYGLTEAFRSTYLDPALVDSHPTSMGTAIPFAEILVVRDDGLIAEPGEEGELVHCGPLVAQGYWRDPVRTAERFRPAPEQSEYGGTAVWSGDRVVRDEAGLLYFVGRRDAMIKSAGNRISPQEIEEAALATGLVVEAAAVGVADERLGQAVLLVVRGSGDEQALRLALRRDLPNFMQPREIRWVETMPLNPNGKIDRAALQAEMAG</sequence>
<dbReference type="Pfam" id="PF00501">
    <property type="entry name" value="AMP-binding"/>
    <property type="match status" value="1"/>
</dbReference>
<evidence type="ECO:0000313" key="4">
    <source>
        <dbReference type="Proteomes" id="UP000469159"/>
    </source>
</evidence>
<dbReference type="PROSITE" id="PS00455">
    <property type="entry name" value="AMP_BINDING"/>
    <property type="match status" value="1"/>
</dbReference>
<dbReference type="InterPro" id="IPR017529">
    <property type="entry name" value="AcylCoA_ligase_PEP_1"/>
</dbReference>
<keyword evidence="3" id="KW-0436">Ligase</keyword>
<dbReference type="NCBIfam" id="TIGR03098">
    <property type="entry name" value="ligase_PEP_1"/>
    <property type="match status" value="1"/>
</dbReference>
<evidence type="ECO:0000313" key="3">
    <source>
        <dbReference type="EMBL" id="MXP42409.1"/>
    </source>
</evidence>
<dbReference type="PANTHER" id="PTHR43767">
    <property type="entry name" value="LONG-CHAIN-FATTY-ACID--COA LIGASE"/>
    <property type="match status" value="1"/>
</dbReference>
<name>A0A6I4UXC4_9SPHN</name>
<dbReference type="OrthoDB" id="9803968at2"/>
<dbReference type="InterPro" id="IPR045851">
    <property type="entry name" value="AMP-bd_C_sf"/>
</dbReference>
<feature type="domain" description="AMP-dependent synthetase/ligase" evidence="1">
    <location>
        <begin position="23"/>
        <end position="362"/>
    </location>
</feature>
<accession>A0A6I4UXC4</accession>
<proteinExistence type="predicted"/>
<dbReference type="Pfam" id="PF13193">
    <property type="entry name" value="AMP-binding_C"/>
    <property type="match status" value="1"/>
</dbReference>
<gene>
    <name evidence="3" type="ORF">GRI75_12235</name>
</gene>
<dbReference type="InterPro" id="IPR020845">
    <property type="entry name" value="AMP-binding_CS"/>
</dbReference>
<dbReference type="Gene3D" id="3.30.300.30">
    <property type="match status" value="1"/>
</dbReference>